<gene>
    <name evidence="1" type="ORF">IEO70_07595</name>
</gene>
<evidence type="ECO:0000313" key="1">
    <source>
        <dbReference type="EMBL" id="MBD3108228.1"/>
    </source>
</evidence>
<sequence>MIKELQSVLANIQNHTQLQVLLKKTNTSIVFLSEKEQWHLFLSERLSHAKKTDKSSHQIIITGSKQCIEEALTGRFPLRKLQKLGQLEIKGNFRQILLIEAILLLCREKSAV</sequence>
<name>A0A927CUU9_9BACI</name>
<accession>A0A927CUU9</accession>
<dbReference type="EMBL" id="JACXSI010000015">
    <property type="protein sequence ID" value="MBD3108228.1"/>
    <property type="molecule type" value="Genomic_DNA"/>
</dbReference>
<evidence type="ECO:0008006" key="3">
    <source>
        <dbReference type="Google" id="ProtNLM"/>
    </source>
</evidence>
<reference evidence="1" key="1">
    <citation type="submission" date="2020-09" db="EMBL/GenBank/DDBJ databases">
        <title>Bacillus faecalis sp. nov., a moderately halophilic bacterium isolated from cow faeces.</title>
        <authorList>
            <person name="Jiang L."/>
            <person name="Lee J."/>
        </authorList>
    </citation>
    <scope>NUCLEOTIDE SEQUENCE</scope>
    <source>
        <strain evidence="1">AGMB 02131</strain>
    </source>
</reference>
<dbReference type="RefSeq" id="WP_190997775.1">
    <property type="nucleotide sequence ID" value="NZ_JACXSI010000015.1"/>
</dbReference>
<keyword evidence="2" id="KW-1185">Reference proteome</keyword>
<evidence type="ECO:0000313" key="2">
    <source>
        <dbReference type="Proteomes" id="UP000602076"/>
    </source>
</evidence>
<proteinExistence type="predicted"/>
<dbReference type="InterPro" id="IPR036527">
    <property type="entry name" value="SCP2_sterol-bd_dom_sf"/>
</dbReference>
<organism evidence="1 2">
    <name type="scientific">Peribacillus faecalis</name>
    <dbReference type="NCBI Taxonomy" id="2772559"/>
    <lineage>
        <taxon>Bacteria</taxon>
        <taxon>Bacillati</taxon>
        <taxon>Bacillota</taxon>
        <taxon>Bacilli</taxon>
        <taxon>Bacillales</taxon>
        <taxon>Bacillaceae</taxon>
        <taxon>Peribacillus</taxon>
    </lineage>
</organism>
<protein>
    <recommendedName>
        <fullName evidence="3">SCP2 domain-containing protein</fullName>
    </recommendedName>
</protein>
<dbReference type="SUPFAM" id="SSF55718">
    <property type="entry name" value="SCP-like"/>
    <property type="match status" value="1"/>
</dbReference>
<dbReference type="Proteomes" id="UP000602076">
    <property type="component" value="Unassembled WGS sequence"/>
</dbReference>
<dbReference type="AlphaFoldDB" id="A0A927CUU9"/>
<dbReference type="Gene3D" id="3.30.1050.10">
    <property type="entry name" value="SCP2 sterol-binding domain"/>
    <property type="match status" value="1"/>
</dbReference>
<comment type="caution">
    <text evidence="1">The sequence shown here is derived from an EMBL/GenBank/DDBJ whole genome shotgun (WGS) entry which is preliminary data.</text>
</comment>